<keyword evidence="2" id="KW-1185">Reference proteome</keyword>
<comment type="caution">
    <text evidence="1">The sequence shown here is derived from an EMBL/GenBank/DDBJ whole genome shotgun (WGS) entry which is preliminary data.</text>
</comment>
<protein>
    <submittedName>
        <fullName evidence="1">Uncharacterized protein</fullName>
    </submittedName>
</protein>
<accession>A0ABD1UZA6</accession>
<dbReference type="EMBL" id="JBFOLJ010000006">
    <property type="protein sequence ID" value="KAL2530033.1"/>
    <property type="molecule type" value="Genomic_DNA"/>
</dbReference>
<sequence length="142" mass="15960">MASSLCASKSKCKSRKRRNISAIERNWCYNRASTKSVKNSTIFWLRMEKIRTRPSTEIKQKHVTASCLNDVPINEAVDLSVCKPFNEIVVHTASVSKQAHISIESITASGIQKKNNKVVDDSSDIKVVCREYNSSTSRIILD</sequence>
<evidence type="ECO:0000313" key="1">
    <source>
        <dbReference type="EMBL" id="KAL2530033.1"/>
    </source>
</evidence>
<organism evidence="1 2">
    <name type="scientific">Forsythia ovata</name>
    <dbReference type="NCBI Taxonomy" id="205694"/>
    <lineage>
        <taxon>Eukaryota</taxon>
        <taxon>Viridiplantae</taxon>
        <taxon>Streptophyta</taxon>
        <taxon>Embryophyta</taxon>
        <taxon>Tracheophyta</taxon>
        <taxon>Spermatophyta</taxon>
        <taxon>Magnoliopsida</taxon>
        <taxon>eudicotyledons</taxon>
        <taxon>Gunneridae</taxon>
        <taxon>Pentapetalae</taxon>
        <taxon>asterids</taxon>
        <taxon>lamiids</taxon>
        <taxon>Lamiales</taxon>
        <taxon>Oleaceae</taxon>
        <taxon>Forsythieae</taxon>
        <taxon>Forsythia</taxon>
    </lineage>
</organism>
<gene>
    <name evidence="1" type="ORF">Fot_22634</name>
</gene>
<reference evidence="2" key="1">
    <citation type="submission" date="2024-07" db="EMBL/GenBank/DDBJ databases">
        <title>Two chromosome-level genome assemblies of Korean endemic species Abeliophyllum distichum and Forsythia ovata (Oleaceae).</title>
        <authorList>
            <person name="Jang H."/>
        </authorList>
    </citation>
    <scope>NUCLEOTIDE SEQUENCE [LARGE SCALE GENOMIC DNA]</scope>
</reference>
<name>A0ABD1UZA6_9LAMI</name>
<dbReference type="Proteomes" id="UP001604277">
    <property type="component" value="Unassembled WGS sequence"/>
</dbReference>
<evidence type="ECO:0000313" key="2">
    <source>
        <dbReference type="Proteomes" id="UP001604277"/>
    </source>
</evidence>
<proteinExistence type="predicted"/>
<dbReference type="AlphaFoldDB" id="A0ABD1UZA6"/>